<gene>
    <name evidence="1" type="ordered locus">Mtc_1897</name>
</gene>
<dbReference type="EMBL" id="CP003243">
    <property type="protein sequence ID" value="AFD00637.1"/>
    <property type="molecule type" value="Genomic_DNA"/>
</dbReference>
<accession>H8I4P2</accession>
<dbReference type="HOGENOM" id="CLU_2191019_0_0_2"/>
<evidence type="ECO:0000313" key="2">
    <source>
        <dbReference type="Proteomes" id="UP000005233"/>
    </source>
</evidence>
<organism evidence="1 2">
    <name type="scientific">Methanocella conradii (strain DSM 24694 / JCM 17849 / CGMCC 1.5162 / HZ254)</name>
    <dbReference type="NCBI Taxonomy" id="1041930"/>
    <lineage>
        <taxon>Archaea</taxon>
        <taxon>Methanobacteriati</taxon>
        <taxon>Methanobacteriota</taxon>
        <taxon>Stenosarchaea group</taxon>
        <taxon>Methanomicrobia</taxon>
        <taxon>Methanocellales</taxon>
        <taxon>Methanocellaceae</taxon>
        <taxon>Methanocella</taxon>
    </lineage>
</organism>
<proteinExistence type="predicted"/>
<dbReference type="RefSeq" id="WP_014406468.1">
    <property type="nucleotide sequence ID" value="NC_017034.1"/>
</dbReference>
<keyword evidence="2" id="KW-1185">Reference proteome</keyword>
<dbReference type="KEGG" id="mez:Mtc_1897"/>
<dbReference type="Proteomes" id="UP000005233">
    <property type="component" value="Chromosome"/>
</dbReference>
<sequence>MKKKIAGLKAISFKDIIESLHSKERRSVCWYLSFTYPAWATIMDIARGVQSDYKNVKGALIGDGERYSKKLALVKVGLAERKIVKFGRQKRYMYRAKRRSSMTVIDDG</sequence>
<protein>
    <submittedName>
        <fullName evidence="1">Uncharacterized protein conserved in archaea</fullName>
    </submittedName>
</protein>
<dbReference type="Pfam" id="PF07381">
    <property type="entry name" value="EarA"/>
    <property type="match status" value="1"/>
</dbReference>
<dbReference type="AlphaFoldDB" id="H8I4P2"/>
<dbReference type="InterPro" id="IPR010863">
    <property type="entry name" value="EarA-like"/>
</dbReference>
<reference evidence="1 2" key="1">
    <citation type="journal article" date="2012" name="J. Bacteriol.">
        <title>Complete genome sequence of a thermophilic methanogen, Methanocella conradii HZ254, isolated from Chinese rice field soil.</title>
        <authorList>
            <person name="Lu Z."/>
            <person name="Lu Y."/>
        </authorList>
    </citation>
    <scope>NUCLEOTIDE SEQUENCE [LARGE SCALE GENOMIC DNA]</scope>
    <source>
        <strain evidence="2">DSM 24694 / JCM 17849 / CGMCC 1.5162 / HZ254</strain>
    </source>
</reference>
<evidence type="ECO:0000313" key="1">
    <source>
        <dbReference type="EMBL" id="AFD00637.1"/>
    </source>
</evidence>
<name>H8I4P2_METCZ</name>
<dbReference type="GeneID" id="11972045"/>
<dbReference type="eggNOG" id="arCOG03422">
    <property type="taxonomic scope" value="Archaea"/>
</dbReference>